<sequence length="45" mass="4913">MHNAAQDRRSAPAMTWVKVTDIKGRTRMEARWTSASSAVARPAAA</sequence>
<organism evidence="1 2">
    <name type="scientific">Nocardioides zeae</name>
    <dbReference type="NCBI Taxonomy" id="1457234"/>
    <lineage>
        <taxon>Bacteria</taxon>
        <taxon>Bacillati</taxon>
        <taxon>Actinomycetota</taxon>
        <taxon>Actinomycetes</taxon>
        <taxon>Propionibacteriales</taxon>
        <taxon>Nocardioidaceae</taxon>
        <taxon>Nocardioides</taxon>
    </lineage>
</organism>
<gene>
    <name evidence="1" type="ORF">G3T38_07770</name>
</gene>
<evidence type="ECO:0000313" key="1">
    <source>
        <dbReference type="EMBL" id="NEN78171.1"/>
    </source>
</evidence>
<name>A0A6P0HHU5_9ACTN</name>
<protein>
    <submittedName>
        <fullName evidence="1">Uncharacterized protein</fullName>
    </submittedName>
</protein>
<keyword evidence="2" id="KW-1185">Reference proteome</keyword>
<proteinExistence type="predicted"/>
<dbReference type="AlphaFoldDB" id="A0A6P0HHU5"/>
<comment type="caution">
    <text evidence="1">The sequence shown here is derived from an EMBL/GenBank/DDBJ whole genome shotgun (WGS) entry which is preliminary data.</text>
</comment>
<dbReference type="RefSeq" id="WP_163771615.1">
    <property type="nucleotide sequence ID" value="NZ_JAAGXA010000004.1"/>
</dbReference>
<evidence type="ECO:0000313" key="2">
    <source>
        <dbReference type="Proteomes" id="UP000468687"/>
    </source>
</evidence>
<reference evidence="1 2" key="1">
    <citation type="journal article" date="2014" name="Int. J. Syst. Evol. Microbiol.">
        <title>Nocardioides zeae sp. nov., isolated from the stem of Zea mays.</title>
        <authorList>
            <person name="Glaeser S.P."/>
            <person name="McInroy J.A."/>
            <person name="Busse H.J."/>
            <person name="Kampfer P."/>
        </authorList>
    </citation>
    <scope>NUCLEOTIDE SEQUENCE [LARGE SCALE GENOMIC DNA]</scope>
    <source>
        <strain evidence="1 2">JCM 30728</strain>
    </source>
</reference>
<dbReference type="EMBL" id="JAAGXA010000004">
    <property type="protein sequence ID" value="NEN78171.1"/>
    <property type="molecule type" value="Genomic_DNA"/>
</dbReference>
<accession>A0A6P0HHU5</accession>
<dbReference type="Proteomes" id="UP000468687">
    <property type="component" value="Unassembled WGS sequence"/>
</dbReference>